<reference evidence="1 2" key="1">
    <citation type="submission" date="2021-06" db="EMBL/GenBank/DDBJ databases">
        <title>Caerostris darwini draft genome.</title>
        <authorList>
            <person name="Kono N."/>
            <person name="Arakawa K."/>
        </authorList>
    </citation>
    <scope>NUCLEOTIDE SEQUENCE [LARGE SCALE GENOMIC DNA]</scope>
</reference>
<protein>
    <submittedName>
        <fullName evidence="1">Uncharacterized protein</fullName>
    </submittedName>
</protein>
<dbReference type="Proteomes" id="UP001054837">
    <property type="component" value="Unassembled WGS sequence"/>
</dbReference>
<comment type="caution">
    <text evidence="1">The sequence shown here is derived from an EMBL/GenBank/DDBJ whole genome shotgun (WGS) entry which is preliminary data.</text>
</comment>
<accession>A0AAV4QGB6</accession>
<keyword evidence="2" id="KW-1185">Reference proteome</keyword>
<name>A0AAV4QGB6_9ARAC</name>
<sequence length="107" mass="11618">MPSVINIGSVKLDVIIVERSGCVFSAERHKIHNSFEASGGVIAGVEEAARHEILSSRLAPGSGSAFSGLYLLIRRCTKCVLHLVSYRHPLGGLNLRRRKTIVSPSCY</sequence>
<evidence type="ECO:0000313" key="1">
    <source>
        <dbReference type="EMBL" id="GIY07401.1"/>
    </source>
</evidence>
<organism evidence="1 2">
    <name type="scientific">Caerostris darwini</name>
    <dbReference type="NCBI Taxonomy" id="1538125"/>
    <lineage>
        <taxon>Eukaryota</taxon>
        <taxon>Metazoa</taxon>
        <taxon>Ecdysozoa</taxon>
        <taxon>Arthropoda</taxon>
        <taxon>Chelicerata</taxon>
        <taxon>Arachnida</taxon>
        <taxon>Araneae</taxon>
        <taxon>Araneomorphae</taxon>
        <taxon>Entelegynae</taxon>
        <taxon>Araneoidea</taxon>
        <taxon>Araneidae</taxon>
        <taxon>Caerostris</taxon>
    </lineage>
</organism>
<proteinExistence type="predicted"/>
<evidence type="ECO:0000313" key="2">
    <source>
        <dbReference type="Proteomes" id="UP001054837"/>
    </source>
</evidence>
<gene>
    <name evidence="1" type="ORF">CDAR_435001</name>
</gene>
<dbReference type="EMBL" id="BPLQ01004336">
    <property type="protein sequence ID" value="GIY07401.1"/>
    <property type="molecule type" value="Genomic_DNA"/>
</dbReference>
<dbReference type="AlphaFoldDB" id="A0AAV4QGB6"/>